<dbReference type="SUPFAM" id="SSF51391">
    <property type="entry name" value="Thiamin phosphate synthase"/>
    <property type="match status" value="1"/>
</dbReference>
<keyword evidence="2 7" id="KW-0808">Transferase</keyword>
<dbReference type="InterPro" id="IPR013785">
    <property type="entry name" value="Aldolase_TIM"/>
</dbReference>
<dbReference type="InterPro" id="IPR036206">
    <property type="entry name" value="ThiamineP_synth_sf"/>
</dbReference>
<accession>A0A6L8LYI4</accession>
<evidence type="ECO:0000256" key="2">
    <source>
        <dbReference type="ARBA" id="ARBA00022679"/>
    </source>
</evidence>
<evidence type="ECO:0000313" key="7">
    <source>
        <dbReference type="EMBL" id="MYM61198.1"/>
    </source>
</evidence>
<dbReference type="PANTHER" id="PTHR20857">
    <property type="entry name" value="THIAMINE-PHOSPHATE PYROPHOSPHORYLASE"/>
    <property type="match status" value="1"/>
</dbReference>
<dbReference type="Pfam" id="PF02581">
    <property type="entry name" value="TMP-TENI"/>
    <property type="match status" value="1"/>
</dbReference>
<dbReference type="Gene3D" id="3.20.20.70">
    <property type="entry name" value="Aldolase class I"/>
    <property type="match status" value="1"/>
</dbReference>
<feature type="domain" description="Thiamine phosphate synthase/TenI" evidence="6">
    <location>
        <begin position="234"/>
        <end position="416"/>
    </location>
</feature>
<dbReference type="GO" id="GO:0009228">
    <property type="term" value="P:thiamine biosynthetic process"/>
    <property type="evidence" value="ECO:0007669"/>
    <property type="project" value="UniProtKB-KW"/>
</dbReference>
<dbReference type="CDD" id="cd00564">
    <property type="entry name" value="TMP_TenI"/>
    <property type="match status" value="1"/>
</dbReference>
<keyword evidence="4" id="KW-0460">Magnesium</keyword>
<evidence type="ECO:0000256" key="1">
    <source>
        <dbReference type="ARBA" id="ARBA00004948"/>
    </source>
</evidence>
<gene>
    <name evidence="7" type="primary">thiE</name>
    <name evidence="7" type="ORF">GTG28_18425</name>
</gene>
<sequence>MTKILIPKPLIELTGLIQQYLLSAKKQGFAINEIELGVSPTSSFKVIKDHQVTDFNTDIIDEAFEVTENTHHVYYHSKLSALDYKSYSRSSFYIGIDDSEKNTENHMDIWINPATGETLALSCGRKCGSDNFRPKEHFCWFIMLFALDFSIEDSLVLARAMTNRKDNVSRETYGDNELNPSLFSWPHRISEFPTPVLNDSRLGIRSAWSLNTPDSPFAPLAKDGLGIYPIVSSSDWVEKLLELGVKTIQLRLKGLSPTELEREIVRSIELGCRYGGQIFINDYWELAIQHGAFGVHLGQEDLEKSNLLRIKQANLRLGISTHGYYELLRGLSLCPSYVAIGPIFHTNSKQLVSKPQGLARLALYQQLIDSLGSSDLPSDRVQASPSPTVAIGGINQANAEQVLQSGVSSIALIGAISSSDNLGATISFFTNLFHGYVDRNKGQEGRGLKESGRAYVN</sequence>
<dbReference type="GO" id="GO:0046872">
    <property type="term" value="F:metal ion binding"/>
    <property type="evidence" value="ECO:0007669"/>
    <property type="project" value="UniProtKB-KW"/>
</dbReference>
<dbReference type="InterPro" id="IPR022998">
    <property type="entry name" value="ThiamineP_synth_TenI"/>
</dbReference>
<keyword evidence="8" id="KW-1185">Reference proteome</keyword>
<comment type="pathway">
    <text evidence="1">Cofactor biosynthesis; thiamine diphosphate biosynthesis.</text>
</comment>
<evidence type="ECO:0000256" key="3">
    <source>
        <dbReference type="ARBA" id="ARBA00022723"/>
    </source>
</evidence>
<protein>
    <submittedName>
        <fullName evidence="7">Thiamine phosphate synthase</fullName>
        <ecNumber evidence="7">2.5.1.3</ecNumber>
    </submittedName>
</protein>
<name>A0A6L8LYI4_9VIBR</name>
<dbReference type="GO" id="GO:0005737">
    <property type="term" value="C:cytoplasm"/>
    <property type="evidence" value="ECO:0007669"/>
    <property type="project" value="TreeGrafter"/>
</dbReference>
<proteinExistence type="predicted"/>
<evidence type="ECO:0000256" key="4">
    <source>
        <dbReference type="ARBA" id="ARBA00022842"/>
    </source>
</evidence>
<dbReference type="GO" id="GO:0004789">
    <property type="term" value="F:thiamine-phosphate diphosphorylase activity"/>
    <property type="evidence" value="ECO:0007669"/>
    <property type="project" value="UniProtKB-EC"/>
</dbReference>
<keyword evidence="5" id="KW-0784">Thiamine biosynthesis</keyword>
<dbReference type="EMBL" id="WWEU01000010">
    <property type="protein sequence ID" value="MYM61198.1"/>
    <property type="molecule type" value="Genomic_DNA"/>
</dbReference>
<reference evidence="7 8" key="1">
    <citation type="submission" date="2020-01" db="EMBL/GenBank/DDBJ databases">
        <title>Draft Genome Sequence of Vibrio sp. strain OCN044, Isolated from a Healthy Coral at Palmyra Atoll.</title>
        <authorList>
            <person name="Videau P."/>
            <person name="Loughran R."/>
            <person name="Esquivel A."/>
            <person name="Deadmond M."/>
            <person name="Paddock B.E."/>
            <person name="Saw J.H."/>
            <person name="Ushijima B."/>
        </authorList>
    </citation>
    <scope>NUCLEOTIDE SEQUENCE [LARGE SCALE GENOMIC DNA]</scope>
    <source>
        <strain evidence="7 8">OCN044</strain>
    </source>
</reference>
<dbReference type="FunFam" id="3.20.20.70:FF:000064">
    <property type="entry name" value="Thiamine-phosphate synthase"/>
    <property type="match status" value="1"/>
</dbReference>
<dbReference type="RefSeq" id="WP_160932422.1">
    <property type="nucleotide sequence ID" value="NZ_WWEU01000010.1"/>
</dbReference>
<dbReference type="AlphaFoldDB" id="A0A6L8LYI4"/>
<dbReference type="PANTHER" id="PTHR20857:SF15">
    <property type="entry name" value="THIAMINE-PHOSPHATE SYNTHASE"/>
    <property type="match status" value="1"/>
</dbReference>
<organism evidence="7 8">
    <name type="scientific">Vibrio tetraodonis subsp. pristinus</name>
    <dbReference type="NCBI Taxonomy" id="2695891"/>
    <lineage>
        <taxon>Bacteria</taxon>
        <taxon>Pseudomonadati</taxon>
        <taxon>Pseudomonadota</taxon>
        <taxon>Gammaproteobacteria</taxon>
        <taxon>Vibrionales</taxon>
        <taxon>Vibrionaceae</taxon>
        <taxon>Vibrio</taxon>
    </lineage>
</organism>
<dbReference type="Proteomes" id="UP000478571">
    <property type="component" value="Unassembled WGS sequence"/>
</dbReference>
<evidence type="ECO:0000259" key="6">
    <source>
        <dbReference type="Pfam" id="PF02581"/>
    </source>
</evidence>
<evidence type="ECO:0000256" key="5">
    <source>
        <dbReference type="ARBA" id="ARBA00022977"/>
    </source>
</evidence>
<evidence type="ECO:0000313" key="8">
    <source>
        <dbReference type="Proteomes" id="UP000478571"/>
    </source>
</evidence>
<dbReference type="EC" id="2.5.1.3" evidence="7"/>
<comment type="caution">
    <text evidence="7">The sequence shown here is derived from an EMBL/GenBank/DDBJ whole genome shotgun (WGS) entry which is preliminary data.</text>
</comment>
<keyword evidence="3" id="KW-0479">Metal-binding</keyword>